<dbReference type="AlphaFoldDB" id="A0A183SIM6"/>
<dbReference type="Proteomes" id="UP000275846">
    <property type="component" value="Unassembled WGS sequence"/>
</dbReference>
<reference evidence="4" key="1">
    <citation type="submission" date="2016-06" db="UniProtKB">
        <authorList>
            <consortium name="WormBaseParasite"/>
        </authorList>
    </citation>
    <scope>IDENTIFICATION</scope>
</reference>
<protein>
    <submittedName>
        <fullName evidence="4">Reverse transcriptase domain-containing protein</fullName>
    </submittedName>
</protein>
<evidence type="ECO:0000313" key="3">
    <source>
        <dbReference type="Proteomes" id="UP000275846"/>
    </source>
</evidence>
<proteinExistence type="predicted"/>
<keyword evidence="3" id="KW-1185">Reference proteome</keyword>
<dbReference type="WBParaSite" id="SSLN_0000421801-mRNA-1">
    <property type="protein sequence ID" value="SSLN_0000421801-mRNA-1"/>
    <property type="gene ID" value="SSLN_0000421801"/>
</dbReference>
<name>A0A183SIM6_SCHSO</name>
<evidence type="ECO:0000256" key="1">
    <source>
        <dbReference type="SAM" id="MobiDB-lite"/>
    </source>
</evidence>
<reference evidence="2 3" key="2">
    <citation type="submission" date="2018-11" db="EMBL/GenBank/DDBJ databases">
        <authorList>
            <consortium name="Pathogen Informatics"/>
        </authorList>
    </citation>
    <scope>NUCLEOTIDE SEQUENCE [LARGE SCALE GENOMIC DNA]</scope>
    <source>
        <strain evidence="2 3">NST_G2</strain>
    </source>
</reference>
<evidence type="ECO:0000313" key="4">
    <source>
        <dbReference type="WBParaSite" id="SSLN_0000421801-mRNA-1"/>
    </source>
</evidence>
<sequence length="265" mass="29524">MLWDPHRLLDGRKLFNRIRMHLQTHASRTTVHERLFIDDCTLNATKEGDMQRSPDVVGAACDNFGLTINSEKTVVMHQPPTNTTYNAPYINVNGAQLQAVDTLTYLDSTFSSINLSRSTQIDDEMAHWIFKASQTFVACRTSSGIVTVSTSAPNTRSAKLLSCRCCRGLHPEPTGLKADSEDGHKHLNPTGSPTPRPKVWHKSHQQPGPTPTMPKSAPYARAVNATFARKSAWSYTFGCNARIIRQPKLLRQLLLTLLWPPDGHP</sequence>
<dbReference type="PANTHER" id="PTHR47027:SF26">
    <property type="entry name" value="REVERSE TRANSCRIPTASE DOMAIN-CONTAINING PROTEIN"/>
    <property type="match status" value="1"/>
</dbReference>
<organism evidence="4">
    <name type="scientific">Schistocephalus solidus</name>
    <name type="common">Tapeworm</name>
    <dbReference type="NCBI Taxonomy" id="70667"/>
    <lineage>
        <taxon>Eukaryota</taxon>
        <taxon>Metazoa</taxon>
        <taxon>Spiralia</taxon>
        <taxon>Lophotrochozoa</taxon>
        <taxon>Platyhelminthes</taxon>
        <taxon>Cestoda</taxon>
        <taxon>Eucestoda</taxon>
        <taxon>Diphyllobothriidea</taxon>
        <taxon>Diphyllobothriidae</taxon>
        <taxon>Schistocephalus</taxon>
    </lineage>
</organism>
<feature type="region of interest" description="Disordered" evidence="1">
    <location>
        <begin position="174"/>
        <end position="217"/>
    </location>
</feature>
<dbReference type="PANTHER" id="PTHR47027">
    <property type="entry name" value="REVERSE TRANSCRIPTASE DOMAIN-CONTAINING PROTEIN"/>
    <property type="match status" value="1"/>
</dbReference>
<dbReference type="EMBL" id="UYSU01032736">
    <property type="protein sequence ID" value="VDL90459.1"/>
    <property type="molecule type" value="Genomic_DNA"/>
</dbReference>
<evidence type="ECO:0000313" key="2">
    <source>
        <dbReference type="EMBL" id="VDL90459.1"/>
    </source>
</evidence>
<gene>
    <name evidence="2" type="ORF">SSLN_LOCUS4074</name>
</gene>
<accession>A0A183SIM6</accession>